<dbReference type="EMBL" id="BARV01030450">
    <property type="protein sequence ID" value="GAI41504.1"/>
    <property type="molecule type" value="Genomic_DNA"/>
</dbReference>
<proteinExistence type="predicted"/>
<evidence type="ECO:0000313" key="1">
    <source>
        <dbReference type="EMBL" id="GAI41504.1"/>
    </source>
</evidence>
<name>X1QE18_9ZZZZ</name>
<reference evidence="1" key="1">
    <citation type="journal article" date="2014" name="Front. Microbiol.">
        <title>High frequency of phylogenetically diverse reductive dehalogenase-homologous genes in deep subseafloor sedimentary metagenomes.</title>
        <authorList>
            <person name="Kawai M."/>
            <person name="Futagami T."/>
            <person name="Toyoda A."/>
            <person name="Takaki Y."/>
            <person name="Nishi S."/>
            <person name="Hori S."/>
            <person name="Arai W."/>
            <person name="Tsubouchi T."/>
            <person name="Morono Y."/>
            <person name="Uchiyama I."/>
            <person name="Ito T."/>
            <person name="Fujiyama A."/>
            <person name="Inagaki F."/>
            <person name="Takami H."/>
        </authorList>
    </citation>
    <scope>NUCLEOTIDE SEQUENCE</scope>
    <source>
        <strain evidence="1">Expedition CK06-06</strain>
    </source>
</reference>
<dbReference type="AlphaFoldDB" id="X1QE18"/>
<feature type="non-terminal residue" evidence="1">
    <location>
        <position position="1"/>
    </location>
</feature>
<accession>X1QE18</accession>
<protein>
    <submittedName>
        <fullName evidence="1">Uncharacterized protein</fullName>
    </submittedName>
</protein>
<comment type="caution">
    <text evidence="1">The sequence shown here is derived from an EMBL/GenBank/DDBJ whole genome shotgun (WGS) entry which is preliminary data.</text>
</comment>
<organism evidence="1">
    <name type="scientific">marine sediment metagenome</name>
    <dbReference type="NCBI Taxonomy" id="412755"/>
    <lineage>
        <taxon>unclassified sequences</taxon>
        <taxon>metagenomes</taxon>
        <taxon>ecological metagenomes</taxon>
    </lineage>
</organism>
<gene>
    <name evidence="1" type="ORF">S06H3_48367</name>
</gene>
<feature type="non-terminal residue" evidence="1">
    <location>
        <position position="255"/>
    </location>
</feature>
<sequence length="255" mass="29412">VLMCTISLLALGNWAFAADESETQPNYTKIAVNDSAPYHVHAPGKQFSVEVIPDADVKCQWKDFRGKALTEPVLLKASERRTIQSPEKPEVGYYGLVFEAVKPDVDLERKEFGFAVMPLLSVSDRHLEPDSPFAMIHADIKDPYLTGWIKTLGARFDPDRWRALIKERRQVGLLELPLVTGKPWETDSTKPVSTEELDALYKKMKEVFQAEHSVLFWELGIEENLRWRRNRDKWTHYWSNLAKKFQIVRRAANEV</sequence>